<protein>
    <submittedName>
        <fullName evidence="11">Cytochrome C peroxidase</fullName>
    </submittedName>
</protein>
<comment type="subcellular location">
    <subcellularLocation>
        <location evidence="1">Periplasm</location>
    </subcellularLocation>
</comment>
<evidence type="ECO:0000256" key="4">
    <source>
        <dbReference type="ARBA" id="ARBA00022729"/>
    </source>
</evidence>
<dbReference type="AlphaFoldDB" id="A0A0A7EBU1"/>
<dbReference type="InterPro" id="IPR036909">
    <property type="entry name" value="Cyt_c-like_dom_sf"/>
</dbReference>
<dbReference type="Gene3D" id="1.10.760.10">
    <property type="entry name" value="Cytochrome c-like domain"/>
    <property type="match status" value="2"/>
</dbReference>
<dbReference type="Proteomes" id="UP000030341">
    <property type="component" value="Chromosome 1"/>
</dbReference>
<comment type="PTM">
    <text evidence="8">Binds 2 heme groups per subunit.</text>
</comment>
<dbReference type="InterPro" id="IPR009056">
    <property type="entry name" value="Cyt_c-like_dom"/>
</dbReference>
<dbReference type="EMBL" id="CP009888">
    <property type="protein sequence ID" value="AIY64085.1"/>
    <property type="molecule type" value="Genomic_DNA"/>
</dbReference>
<evidence type="ECO:0000256" key="5">
    <source>
        <dbReference type="ARBA" id="ARBA00022764"/>
    </source>
</evidence>
<dbReference type="InterPro" id="IPR004852">
    <property type="entry name" value="Di-haem_cyt_c_peroxidsae"/>
</dbReference>
<feature type="binding site" description="covalent" evidence="8">
    <location>
        <position position="66"/>
    </location>
    <ligand>
        <name>heme c</name>
        <dbReference type="ChEBI" id="CHEBI:61717"/>
        <label>1</label>
    </ligand>
</feature>
<dbReference type="eggNOG" id="COG1858">
    <property type="taxonomic scope" value="Bacteria"/>
</dbReference>
<sequence length="369" mass="41708">MRRSLLLFALLLVGCSEPSKPYKWQLPDGFPEPQVPSTNPMSDAKVELGRHLFYDKNLSANGLQSCASCHQQDRAFAEMIPTSIGSTGEVHHRNAQALVNVAYNKTLTWAHSEMTELEQQILLPLFGETPLEMGVTGHEEEVLARFNTPEYNALFEHAFDTEDASFDHIVKALASFTRSLISFQSRFDQYAYAMQDDALTASEIRGMDLFFSERLECHHCHGGFNFTQSTTHQKQQLDRHPFHNTGLYNVDGKGAFPLSDQGLFTITETPQDMGKFRAPTLRNIALTAPYMHDGSLQTLEQVIDFYADAGRNITTGKHRGDGRENPYKSAFIKGFQLTEQEKQDLVAFLHTLTDEKFIKNKAFSNPFKQ</sequence>
<dbReference type="InterPro" id="IPR026259">
    <property type="entry name" value="MauG/Cytc_peroxidase"/>
</dbReference>
<dbReference type="InterPro" id="IPR051395">
    <property type="entry name" value="Cytochrome_c_Peroxidase/MauG"/>
</dbReference>
<dbReference type="NCBIfam" id="TIGR04039">
    <property type="entry name" value="MXAN_0977_Heme2"/>
    <property type="match status" value="1"/>
</dbReference>
<organism evidence="11 12">
    <name type="scientific">Pseudoalteromonas piratica</name>
    <dbReference type="NCBI Taxonomy" id="1348114"/>
    <lineage>
        <taxon>Bacteria</taxon>
        <taxon>Pseudomonadati</taxon>
        <taxon>Pseudomonadota</taxon>
        <taxon>Gammaproteobacteria</taxon>
        <taxon>Alteromonadales</taxon>
        <taxon>Pseudoalteromonadaceae</taxon>
        <taxon>Pseudoalteromonas</taxon>
    </lineage>
</organism>
<dbReference type="HOGENOM" id="CLU_034652_3_1_6"/>
<feature type="binding site" description="covalent" evidence="8">
    <location>
        <position position="69"/>
    </location>
    <ligand>
        <name>heme c</name>
        <dbReference type="ChEBI" id="CHEBI:61717"/>
        <label>1</label>
    </ligand>
</feature>
<dbReference type="Pfam" id="PF03150">
    <property type="entry name" value="CCP_MauG"/>
    <property type="match status" value="1"/>
</dbReference>
<dbReference type="PIRSF" id="PIRSF000294">
    <property type="entry name" value="Cytochrome-c_peroxidase"/>
    <property type="match status" value="1"/>
</dbReference>
<dbReference type="PANTHER" id="PTHR30600">
    <property type="entry name" value="CYTOCHROME C PEROXIDASE-RELATED"/>
    <property type="match status" value="1"/>
</dbReference>
<keyword evidence="2 8" id="KW-0349">Heme</keyword>
<proteinExistence type="predicted"/>
<dbReference type="RefSeq" id="WP_038638147.1">
    <property type="nucleotide sequence ID" value="NZ_CP009888.1"/>
</dbReference>
<keyword evidence="4" id="KW-0732">Signal</keyword>
<feature type="binding site" description="covalent" evidence="8">
    <location>
        <position position="217"/>
    </location>
    <ligand>
        <name>heme c</name>
        <dbReference type="ChEBI" id="CHEBI:61717"/>
        <label>2</label>
    </ligand>
</feature>
<keyword evidence="6" id="KW-0560">Oxidoreductase</keyword>
<evidence type="ECO:0000256" key="8">
    <source>
        <dbReference type="PIRSR" id="PIRSR000294-1"/>
    </source>
</evidence>
<feature type="binding site" description="axial binding residue" evidence="9">
    <location>
        <position position="70"/>
    </location>
    <ligand>
        <name>heme c</name>
        <dbReference type="ChEBI" id="CHEBI:61717"/>
        <label>1</label>
    </ligand>
    <ligandPart>
        <name>Fe</name>
        <dbReference type="ChEBI" id="CHEBI:18248"/>
    </ligandPart>
</feature>
<keyword evidence="3 9" id="KW-0479">Metal-binding</keyword>
<accession>A0A0A7EBU1</accession>
<dbReference type="KEGG" id="pseo:OM33_02135"/>
<comment type="cofactor">
    <cofactor evidence="8">
        <name>heme</name>
        <dbReference type="ChEBI" id="CHEBI:30413"/>
    </cofactor>
    <text evidence="8">Binds 2 heme groups.</text>
</comment>
<evidence type="ECO:0000256" key="7">
    <source>
        <dbReference type="ARBA" id="ARBA00023004"/>
    </source>
</evidence>
<feature type="binding site" description="covalent" evidence="8">
    <location>
        <position position="220"/>
    </location>
    <ligand>
        <name>heme c</name>
        <dbReference type="ChEBI" id="CHEBI:61717"/>
        <label>2</label>
    </ligand>
</feature>
<keyword evidence="12" id="KW-1185">Reference proteome</keyword>
<feature type="binding site" description="axial binding residue" evidence="9">
    <location>
        <position position="221"/>
    </location>
    <ligand>
        <name>heme c</name>
        <dbReference type="ChEBI" id="CHEBI:61717"/>
        <label>2</label>
    </ligand>
    <ligandPart>
        <name>Fe</name>
        <dbReference type="ChEBI" id="CHEBI:18248"/>
    </ligandPart>
</feature>
<evidence type="ECO:0000256" key="9">
    <source>
        <dbReference type="PIRSR" id="PIRSR000294-2"/>
    </source>
</evidence>
<name>A0A0A7EBU1_9GAMM</name>
<feature type="domain" description="Cytochrome c" evidence="10">
    <location>
        <begin position="44"/>
        <end position="130"/>
    </location>
</feature>
<evidence type="ECO:0000256" key="6">
    <source>
        <dbReference type="ARBA" id="ARBA00023002"/>
    </source>
</evidence>
<evidence type="ECO:0000313" key="12">
    <source>
        <dbReference type="Proteomes" id="UP000030341"/>
    </source>
</evidence>
<dbReference type="PROSITE" id="PS51257">
    <property type="entry name" value="PROKAR_LIPOPROTEIN"/>
    <property type="match status" value="1"/>
</dbReference>
<feature type="domain" description="Cytochrome c" evidence="10">
    <location>
        <begin position="201"/>
        <end position="353"/>
    </location>
</feature>
<evidence type="ECO:0000313" key="11">
    <source>
        <dbReference type="EMBL" id="AIY64085.1"/>
    </source>
</evidence>
<evidence type="ECO:0000256" key="3">
    <source>
        <dbReference type="ARBA" id="ARBA00022723"/>
    </source>
</evidence>
<dbReference type="STRING" id="1348114.OM33_02135"/>
<dbReference type="PROSITE" id="PS51007">
    <property type="entry name" value="CYTC"/>
    <property type="match status" value="2"/>
</dbReference>
<evidence type="ECO:0000256" key="2">
    <source>
        <dbReference type="ARBA" id="ARBA00022617"/>
    </source>
</evidence>
<dbReference type="InterPro" id="IPR023929">
    <property type="entry name" value="MbnH-like"/>
</dbReference>
<keyword evidence="7 9" id="KW-0408">Iron</keyword>
<dbReference type="GO" id="GO:0020037">
    <property type="term" value="F:heme binding"/>
    <property type="evidence" value="ECO:0007669"/>
    <property type="project" value="InterPro"/>
</dbReference>
<dbReference type="GO" id="GO:0046872">
    <property type="term" value="F:metal ion binding"/>
    <property type="evidence" value="ECO:0007669"/>
    <property type="project" value="UniProtKB-KW"/>
</dbReference>
<dbReference type="OrthoDB" id="9805202at2"/>
<reference evidence="11 12" key="1">
    <citation type="submission" date="2014-11" db="EMBL/GenBank/DDBJ databases">
        <title>Complete Genome Sequence of Pseudoalteromonas sp. Strain OCN003 Isolated from Kaneohe Bay, Oahu, Hawaii.</title>
        <authorList>
            <person name="Beurmann S."/>
            <person name="Videau P."/>
            <person name="Ushijima B."/>
            <person name="Smith A.M."/>
            <person name="Aeby G.S."/>
            <person name="Callahan S.M."/>
            <person name="Belcaid M."/>
        </authorList>
    </citation>
    <scope>NUCLEOTIDE SEQUENCE [LARGE SCALE GENOMIC DNA]</scope>
    <source>
        <strain evidence="11 12">OCN003</strain>
    </source>
</reference>
<evidence type="ECO:0000256" key="1">
    <source>
        <dbReference type="ARBA" id="ARBA00004418"/>
    </source>
</evidence>
<evidence type="ECO:0000259" key="10">
    <source>
        <dbReference type="PROSITE" id="PS51007"/>
    </source>
</evidence>
<keyword evidence="5" id="KW-0574">Periplasm</keyword>
<keyword evidence="11" id="KW-0575">Peroxidase</keyword>
<dbReference type="GO" id="GO:0004130">
    <property type="term" value="F:cytochrome-c peroxidase activity"/>
    <property type="evidence" value="ECO:0007669"/>
    <property type="project" value="TreeGrafter"/>
</dbReference>
<gene>
    <name evidence="11" type="ORF">OM33_02135</name>
</gene>
<dbReference type="GO" id="GO:0009055">
    <property type="term" value="F:electron transfer activity"/>
    <property type="evidence" value="ECO:0007669"/>
    <property type="project" value="InterPro"/>
</dbReference>
<dbReference type="GO" id="GO:0042597">
    <property type="term" value="C:periplasmic space"/>
    <property type="evidence" value="ECO:0007669"/>
    <property type="project" value="UniProtKB-SubCell"/>
</dbReference>
<dbReference type="SUPFAM" id="SSF46626">
    <property type="entry name" value="Cytochrome c"/>
    <property type="match status" value="2"/>
</dbReference>
<dbReference type="PANTHER" id="PTHR30600:SF14">
    <property type="entry name" value="CYTOCHROME C PEROXIDASE"/>
    <property type="match status" value="1"/>
</dbReference>